<comment type="catalytic activity">
    <reaction evidence="10">
        <text>L-seryl-[protein] + ATP = O-phospho-L-seryl-[protein] + ADP + H(+)</text>
        <dbReference type="Rhea" id="RHEA:17989"/>
        <dbReference type="Rhea" id="RHEA-COMP:9863"/>
        <dbReference type="Rhea" id="RHEA-COMP:11604"/>
        <dbReference type="ChEBI" id="CHEBI:15378"/>
        <dbReference type="ChEBI" id="CHEBI:29999"/>
        <dbReference type="ChEBI" id="CHEBI:30616"/>
        <dbReference type="ChEBI" id="CHEBI:83421"/>
        <dbReference type="ChEBI" id="CHEBI:456216"/>
        <dbReference type="EC" id="2.7.11.1"/>
    </reaction>
</comment>
<dbReference type="Gene3D" id="3.30.200.20">
    <property type="entry name" value="Phosphorylase Kinase, domain 1"/>
    <property type="match status" value="1"/>
</dbReference>
<evidence type="ECO:0000256" key="5">
    <source>
        <dbReference type="ARBA" id="ARBA00022679"/>
    </source>
</evidence>
<dbReference type="InterPro" id="IPR050823">
    <property type="entry name" value="Plant_Ser_Thr_Prot_Kinase"/>
</dbReference>
<keyword evidence="6" id="KW-0547">Nucleotide-binding</keyword>
<keyword evidence="4" id="KW-0723">Serine/threonine-protein kinase</keyword>
<proteinExistence type="predicted"/>
<evidence type="ECO:0000313" key="12">
    <source>
        <dbReference type="EMBL" id="KAA0052914.1"/>
    </source>
</evidence>
<evidence type="ECO:0000256" key="8">
    <source>
        <dbReference type="ARBA" id="ARBA00022840"/>
    </source>
</evidence>
<evidence type="ECO:0000256" key="4">
    <source>
        <dbReference type="ARBA" id="ARBA00022527"/>
    </source>
</evidence>
<evidence type="ECO:0000256" key="1">
    <source>
        <dbReference type="ARBA" id="ARBA00004236"/>
    </source>
</evidence>
<dbReference type="EMBL" id="SSTD01010811">
    <property type="protein sequence ID" value="TYK11367.1"/>
    <property type="molecule type" value="Genomic_DNA"/>
</dbReference>
<evidence type="ECO:0000256" key="6">
    <source>
        <dbReference type="ARBA" id="ARBA00022741"/>
    </source>
</evidence>
<sequence length="360" mass="40792">MGNCLNSTAGGSQFSAAGNVDVSESYPSGKILDQPNLKEFSFAELKLITKNFKPESLIGQRDFAKVYKGWVDDRTLAPSKGNSDMAVAIKKLNVERYQSFQEWQEKVNFLSRLNHPNLVKLLGFCWEDHEELLLVYEYMSMGSLENHLFGIRSSTEPLSWERRLKIAIGAARGLAFLHSAEKDVIYRHFKPSNILLDLNYNSKISDYGFARFGSSGEESGVGRRIMSPDVYGAPEYVCTGYLCAKSDVYGFGVVLLEIMSGLRADDMYRTSEQHNLNYPVDWAKPFLVNQERIKDLMDAKIEGQYSLKAAMLVGDLTLKCLEPNLRKRPSMQEVLEALEHIEEIEGETERVQDQQLKVEI</sequence>
<dbReference type="GO" id="GO:0005886">
    <property type="term" value="C:plasma membrane"/>
    <property type="evidence" value="ECO:0007669"/>
    <property type="project" value="UniProtKB-SubCell"/>
</dbReference>
<dbReference type="SUPFAM" id="SSF56112">
    <property type="entry name" value="Protein kinase-like (PK-like)"/>
    <property type="match status" value="1"/>
</dbReference>
<dbReference type="InterPro" id="IPR000719">
    <property type="entry name" value="Prot_kinase_dom"/>
</dbReference>
<dbReference type="FunFam" id="3.30.200.20:FF:000228">
    <property type="entry name" value="Serine/threonine-protein kinase BIK1"/>
    <property type="match status" value="1"/>
</dbReference>
<evidence type="ECO:0000313" key="13">
    <source>
        <dbReference type="EMBL" id="TYK11367.1"/>
    </source>
</evidence>
<comment type="subcellular location">
    <subcellularLocation>
        <location evidence="1">Cell membrane</location>
    </subcellularLocation>
</comment>
<dbReference type="PROSITE" id="PS50011">
    <property type="entry name" value="PROTEIN_KINASE_DOM"/>
    <property type="match status" value="1"/>
</dbReference>
<gene>
    <name evidence="13" type="ORF">E5676_scaffold139G00190</name>
    <name evidence="12" type="ORF">E6C27_scaffold344G00200</name>
</gene>
<organism evidence="12 14">
    <name type="scientific">Cucumis melo var. makuwa</name>
    <name type="common">Oriental melon</name>
    <dbReference type="NCBI Taxonomy" id="1194695"/>
    <lineage>
        <taxon>Eukaryota</taxon>
        <taxon>Viridiplantae</taxon>
        <taxon>Streptophyta</taxon>
        <taxon>Embryophyta</taxon>
        <taxon>Tracheophyta</taxon>
        <taxon>Spermatophyta</taxon>
        <taxon>Magnoliopsida</taxon>
        <taxon>eudicotyledons</taxon>
        <taxon>Gunneridae</taxon>
        <taxon>Pentapetalae</taxon>
        <taxon>rosids</taxon>
        <taxon>fabids</taxon>
        <taxon>Cucurbitales</taxon>
        <taxon>Cucurbitaceae</taxon>
        <taxon>Benincaseae</taxon>
        <taxon>Cucumis</taxon>
    </lineage>
</organism>
<dbReference type="Proteomes" id="UP000321947">
    <property type="component" value="Unassembled WGS sequence"/>
</dbReference>
<evidence type="ECO:0000259" key="11">
    <source>
        <dbReference type="PROSITE" id="PS50011"/>
    </source>
</evidence>
<keyword evidence="3" id="KW-0472">Membrane</keyword>
<keyword evidence="8" id="KW-0067">ATP-binding</keyword>
<evidence type="ECO:0000256" key="10">
    <source>
        <dbReference type="ARBA" id="ARBA00048679"/>
    </source>
</evidence>
<dbReference type="EC" id="2.7.11.1" evidence="2"/>
<protein>
    <recommendedName>
        <fullName evidence="2">non-specific serine/threonine protein kinase</fullName>
        <ecNumber evidence="2">2.7.11.1</ecNumber>
    </recommendedName>
</protein>
<evidence type="ECO:0000256" key="2">
    <source>
        <dbReference type="ARBA" id="ARBA00012513"/>
    </source>
</evidence>
<feature type="domain" description="Protein kinase" evidence="11">
    <location>
        <begin position="52"/>
        <end position="341"/>
    </location>
</feature>
<reference evidence="14 15" key="1">
    <citation type="submission" date="2019-08" db="EMBL/GenBank/DDBJ databases">
        <title>Draft genome sequences of two oriental melons (Cucumis melo L. var makuwa).</title>
        <authorList>
            <person name="Kwon S.-Y."/>
        </authorList>
    </citation>
    <scope>NUCLEOTIDE SEQUENCE [LARGE SCALE GENOMIC DNA]</scope>
    <source>
        <strain evidence="15">cv. Chang Bougi</strain>
        <strain evidence="14">cv. SW 3</strain>
        <tissue evidence="12">Leaf</tissue>
    </source>
</reference>
<evidence type="ECO:0000313" key="14">
    <source>
        <dbReference type="Proteomes" id="UP000321393"/>
    </source>
</evidence>
<dbReference type="Proteomes" id="UP000321393">
    <property type="component" value="Unassembled WGS sequence"/>
</dbReference>
<comment type="caution">
    <text evidence="12">The sequence shown here is derived from an EMBL/GenBank/DDBJ whole genome shotgun (WGS) entry which is preliminary data.</text>
</comment>
<name>A0A5A7UC90_CUCMM</name>
<dbReference type="STRING" id="1194695.A0A5A7UC90"/>
<dbReference type="GO" id="GO:0004674">
    <property type="term" value="F:protein serine/threonine kinase activity"/>
    <property type="evidence" value="ECO:0007669"/>
    <property type="project" value="UniProtKB-KW"/>
</dbReference>
<dbReference type="OrthoDB" id="4062651at2759"/>
<dbReference type="EMBL" id="SSTE01009989">
    <property type="protein sequence ID" value="KAA0052914.1"/>
    <property type="molecule type" value="Genomic_DNA"/>
</dbReference>
<dbReference type="PANTHER" id="PTHR45621">
    <property type="entry name" value="OS01G0588500 PROTEIN-RELATED"/>
    <property type="match status" value="1"/>
</dbReference>
<dbReference type="InterPro" id="IPR001245">
    <property type="entry name" value="Ser-Thr/Tyr_kinase_cat_dom"/>
</dbReference>
<keyword evidence="7 12" id="KW-0418">Kinase</keyword>
<evidence type="ECO:0000256" key="3">
    <source>
        <dbReference type="ARBA" id="ARBA00022475"/>
    </source>
</evidence>
<dbReference type="Pfam" id="PF07714">
    <property type="entry name" value="PK_Tyr_Ser-Thr"/>
    <property type="match status" value="1"/>
</dbReference>
<dbReference type="Gene3D" id="1.10.510.10">
    <property type="entry name" value="Transferase(Phosphotransferase) domain 1"/>
    <property type="match status" value="1"/>
</dbReference>
<dbReference type="AlphaFoldDB" id="A0A5A7UC90"/>
<evidence type="ECO:0000256" key="9">
    <source>
        <dbReference type="ARBA" id="ARBA00047899"/>
    </source>
</evidence>
<evidence type="ECO:0000256" key="7">
    <source>
        <dbReference type="ARBA" id="ARBA00022777"/>
    </source>
</evidence>
<comment type="catalytic activity">
    <reaction evidence="9">
        <text>L-threonyl-[protein] + ATP = O-phospho-L-threonyl-[protein] + ADP + H(+)</text>
        <dbReference type="Rhea" id="RHEA:46608"/>
        <dbReference type="Rhea" id="RHEA-COMP:11060"/>
        <dbReference type="Rhea" id="RHEA-COMP:11605"/>
        <dbReference type="ChEBI" id="CHEBI:15378"/>
        <dbReference type="ChEBI" id="CHEBI:30013"/>
        <dbReference type="ChEBI" id="CHEBI:30616"/>
        <dbReference type="ChEBI" id="CHEBI:61977"/>
        <dbReference type="ChEBI" id="CHEBI:456216"/>
        <dbReference type="EC" id="2.7.11.1"/>
    </reaction>
</comment>
<accession>A0A5A7UC90</accession>
<dbReference type="GO" id="GO:0005524">
    <property type="term" value="F:ATP binding"/>
    <property type="evidence" value="ECO:0007669"/>
    <property type="project" value="UniProtKB-KW"/>
</dbReference>
<keyword evidence="5" id="KW-0808">Transferase</keyword>
<evidence type="ECO:0000313" key="15">
    <source>
        <dbReference type="Proteomes" id="UP000321947"/>
    </source>
</evidence>
<dbReference type="FunFam" id="1.10.510.10:FF:001023">
    <property type="entry name" value="Os07g0541700 protein"/>
    <property type="match status" value="1"/>
</dbReference>
<keyword evidence="3" id="KW-1003">Cell membrane</keyword>
<dbReference type="InterPro" id="IPR011009">
    <property type="entry name" value="Kinase-like_dom_sf"/>
</dbReference>